<feature type="region of interest" description="Disordered" evidence="6">
    <location>
        <begin position="276"/>
        <end position="295"/>
    </location>
</feature>
<name>A0A2G2VFR4_CAPBA</name>
<dbReference type="STRING" id="33114.A0A2G2VFR4"/>
<accession>A0A2G2VFR4</accession>
<dbReference type="GO" id="GO:0008559">
    <property type="term" value="F:ABC-type xenobiotic transporter activity"/>
    <property type="evidence" value="ECO:0007669"/>
    <property type="project" value="UniProtKB-EC"/>
</dbReference>
<dbReference type="InterPro" id="IPR027417">
    <property type="entry name" value="P-loop_NTPase"/>
</dbReference>
<dbReference type="GO" id="GO:0005524">
    <property type="term" value="F:ATP binding"/>
    <property type="evidence" value="ECO:0007669"/>
    <property type="project" value="UniProtKB-KW"/>
</dbReference>
<evidence type="ECO:0000313" key="9">
    <source>
        <dbReference type="Proteomes" id="UP000224567"/>
    </source>
</evidence>
<reference evidence="9" key="2">
    <citation type="journal article" date="2017" name="J. Anim. Genet.">
        <title>Multiple reference genome sequences of hot pepper reveal the massive evolution of plant disease resistance genes by retroduplication.</title>
        <authorList>
            <person name="Kim S."/>
            <person name="Park J."/>
            <person name="Yeom S.-I."/>
            <person name="Kim Y.-M."/>
            <person name="Seo E."/>
            <person name="Kim K.-T."/>
            <person name="Kim M.-S."/>
            <person name="Lee J.M."/>
            <person name="Cheong K."/>
            <person name="Shin H.-S."/>
            <person name="Kim S.-B."/>
            <person name="Han K."/>
            <person name="Lee J."/>
            <person name="Park M."/>
            <person name="Lee H.-A."/>
            <person name="Lee H.-Y."/>
            <person name="Lee Y."/>
            <person name="Oh S."/>
            <person name="Lee J.H."/>
            <person name="Choi E."/>
            <person name="Choi E."/>
            <person name="Lee S.E."/>
            <person name="Jeon J."/>
            <person name="Kim H."/>
            <person name="Choi G."/>
            <person name="Song H."/>
            <person name="Lee J."/>
            <person name="Lee S.-C."/>
            <person name="Kwon J.-K."/>
            <person name="Lee H.-Y."/>
            <person name="Koo N."/>
            <person name="Hong Y."/>
            <person name="Kim R.W."/>
            <person name="Kang W.-H."/>
            <person name="Huh J.H."/>
            <person name="Kang B.-C."/>
            <person name="Yang T.-J."/>
            <person name="Lee Y.-H."/>
            <person name="Bennetzen J.L."/>
            <person name="Choi D."/>
        </authorList>
    </citation>
    <scope>NUCLEOTIDE SEQUENCE [LARGE SCALE GENOMIC DNA]</scope>
    <source>
        <strain evidence="9">cv. PBC81</strain>
    </source>
</reference>
<dbReference type="PANTHER" id="PTHR24223">
    <property type="entry name" value="ATP-BINDING CASSETTE SUB-FAMILY C"/>
    <property type="match status" value="1"/>
</dbReference>
<dbReference type="InterPro" id="IPR003439">
    <property type="entry name" value="ABC_transporter-like_ATP-bd"/>
</dbReference>
<protein>
    <recommendedName>
        <fullName evidence="2">ABC-type xenobiotic transporter</fullName>
        <ecNumber evidence="2">7.6.2.2</ecNumber>
    </recommendedName>
</protein>
<reference evidence="8 9" key="1">
    <citation type="journal article" date="2017" name="Genome Biol.">
        <title>New reference genome sequences of hot pepper reveal the massive evolution of plant disease-resistance genes by retroduplication.</title>
        <authorList>
            <person name="Kim S."/>
            <person name="Park J."/>
            <person name="Yeom S.I."/>
            <person name="Kim Y.M."/>
            <person name="Seo E."/>
            <person name="Kim K.T."/>
            <person name="Kim M.S."/>
            <person name="Lee J.M."/>
            <person name="Cheong K."/>
            <person name="Shin H.S."/>
            <person name="Kim S.B."/>
            <person name="Han K."/>
            <person name="Lee J."/>
            <person name="Park M."/>
            <person name="Lee H.A."/>
            <person name="Lee H.Y."/>
            <person name="Lee Y."/>
            <person name="Oh S."/>
            <person name="Lee J.H."/>
            <person name="Choi E."/>
            <person name="Choi E."/>
            <person name="Lee S.E."/>
            <person name="Jeon J."/>
            <person name="Kim H."/>
            <person name="Choi G."/>
            <person name="Song H."/>
            <person name="Lee J."/>
            <person name="Lee S.C."/>
            <person name="Kwon J.K."/>
            <person name="Lee H.Y."/>
            <person name="Koo N."/>
            <person name="Hong Y."/>
            <person name="Kim R.W."/>
            <person name="Kang W.H."/>
            <person name="Huh J.H."/>
            <person name="Kang B.C."/>
            <person name="Yang T.J."/>
            <person name="Lee Y.H."/>
            <person name="Bennetzen J.L."/>
            <person name="Choi D."/>
        </authorList>
    </citation>
    <scope>NUCLEOTIDE SEQUENCE [LARGE SCALE GENOMIC DNA]</scope>
    <source>
        <strain evidence="9">cv. PBC81</strain>
    </source>
</reference>
<dbReference type="OrthoDB" id="6500128at2759"/>
<keyword evidence="9" id="KW-1185">Reference proteome</keyword>
<gene>
    <name evidence="8" type="ORF">CQW23_28153</name>
</gene>
<dbReference type="EC" id="7.6.2.2" evidence="2"/>
<dbReference type="SUPFAM" id="SSF52540">
    <property type="entry name" value="P-loop containing nucleoside triphosphate hydrolases"/>
    <property type="match status" value="1"/>
</dbReference>
<sequence length="408" mass="45411">MRLSNVAKLMHSSENPSRPTLRNINLEVRPGQKIAICGEVGSGKSTLLAAILGKIPSIQGTVQIYGRIAYVSQSAWIQMGTIQQNILFGSPLDSQRYKQTLVKCSLLKDLELLPYSDLTEIGERGVNLSGGQKQHIQLARALCQNADIYLLDDPFNAVDVHTASSLLNVRKLLIVLCFISLLDWKLKSGLVFCRNTSWKLSQGKLFFLVTHQVDFLPPFDMVLLLSDGEILHAAPYHQLLASTKEFQDLVDAHKETAGSGKIAEVTLLRRESHTRELRKNDTGKNSIASEGDPLIKEEEREVGDTGFKPYVQYLNQNKGYLFFAMAVLSHITFAVGQVTQNFWMAAHVDNPHVSTLILIGVITVESCSVSGLMNTSNEVYNLKNYMVDLKIRLVNLENGKPWTMLIVA</sequence>
<dbReference type="AlphaFoldDB" id="A0A2G2VFR4"/>
<feature type="domain" description="ABC transporter" evidence="7">
    <location>
        <begin position="1"/>
        <end position="252"/>
    </location>
</feature>
<proteinExistence type="inferred from homology"/>
<keyword evidence="3" id="KW-0547">Nucleotide-binding</keyword>
<dbReference type="InterPro" id="IPR003593">
    <property type="entry name" value="AAA+_ATPase"/>
</dbReference>
<dbReference type="PROSITE" id="PS50893">
    <property type="entry name" value="ABC_TRANSPORTER_2"/>
    <property type="match status" value="1"/>
</dbReference>
<dbReference type="EMBL" id="MLFT02000012">
    <property type="protein sequence ID" value="PHT31816.1"/>
    <property type="molecule type" value="Genomic_DNA"/>
</dbReference>
<comment type="caution">
    <text evidence="8">The sequence shown here is derived from an EMBL/GenBank/DDBJ whole genome shotgun (WGS) entry which is preliminary data.</text>
</comment>
<evidence type="ECO:0000256" key="4">
    <source>
        <dbReference type="ARBA" id="ARBA00022840"/>
    </source>
</evidence>
<dbReference type="InterPro" id="IPR050173">
    <property type="entry name" value="ABC_transporter_C-like"/>
</dbReference>
<evidence type="ECO:0000256" key="3">
    <source>
        <dbReference type="ARBA" id="ARBA00022741"/>
    </source>
</evidence>
<dbReference type="Gene3D" id="3.40.50.300">
    <property type="entry name" value="P-loop containing nucleotide triphosphate hydrolases"/>
    <property type="match status" value="1"/>
</dbReference>
<evidence type="ECO:0000259" key="7">
    <source>
        <dbReference type="PROSITE" id="PS50893"/>
    </source>
</evidence>
<comment type="similarity">
    <text evidence="1">Belongs to the ABC transporter superfamily. ABCC family. Conjugate transporter (TC 3.A.1.208) subfamily.</text>
</comment>
<dbReference type="Pfam" id="PF00005">
    <property type="entry name" value="ABC_tran"/>
    <property type="match status" value="1"/>
</dbReference>
<dbReference type="CDD" id="cd03250">
    <property type="entry name" value="ABCC_MRP_domain1"/>
    <property type="match status" value="1"/>
</dbReference>
<organism evidence="8 9">
    <name type="scientific">Capsicum baccatum</name>
    <name type="common">Peruvian pepper</name>
    <dbReference type="NCBI Taxonomy" id="33114"/>
    <lineage>
        <taxon>Eukaryota</taxon>
        <taxon>Viridiplantae</taxon>
        <taxon>Streptophyta</taxon>
        <taxon>Embryophyta</taxon>
        <taxon>Tracheophyta</taxon>
        <taxon>Spermatophyta</taxon>
        <taxon>Magnoliopsida</taxon>
        <taxon>eudicotyledons</taxon>
        <taxon>Gunneridae</taxon>
        <taxon>Pentapetalae</taxon>
        <taxon>asterids</taxon>
        <taxon>lamiids</taxon>
        <taxon>Solanales</taxon>
        <taxon>Solanaceae</taxon>
        <taxon>Solanoideae</taxon>
        <taxon>Capsiceae</taxon>
        <taxon>Capsicum</taxon>
    </lineage>
</organism>
<evidence type="ECO:0000256" key="2">
    <source>
        <dbReference type="ARBA" id="ARBA00012191"/>
    </source>
</evidence>
<dbReference type="GO" id="GO:0016887">
    <property type="term" value="F:ATP hydrolysis activity"/>
    <property type="evidence" value="ECO:0007669"/>
    <property type="project" value="InterPro"/>
</dbReference>
<evidence type="ECO:0000256" key="6">
    <source>
        <dbReference type="SAM" id="MobiDB-lite"/>
    </source>
</evidence>
<evidence type="ECO:0000256" key="1">
    <source>
        <dbReference type="ARBA" id="ARBA00009726"/>
    </source>
</evidence>
<dbReference type="PANTHER" id="PTHR24223:SF369">
    <property type="entry name" value="ABC TRANSPORTER C FAMILY MEMBER 10"/>
    <property type="match status" value="1"/>
</dbReference>
<evidence type="ECO:0000313" key="8">
    <source>
        <dbReference type="EMBL" id="PHT31816.1"/>
    </source>
</evidence>
<dbReference type="SMART" id="SM00382">
    <property type="entry name" value="AAA"/>
    <property type="match status" value="1"/>
</dbReference>
<dbReference type="Proteomes" id="UP000224567">
    <property type="component" value="Unassembled WGS sequence"/>
</dbReference>
<dbReference type="GO" id="GO:0016020">
    <property type="term" value="C:membrane"/>
    <property type="evidence" value="ECO:0007669"/>
    <property type="project" value="TreeGrafter"/>
</dbReference>
<keyword evidence="4" id="KW-0067">ATP-binding</keyword>
<evidence type="ECO:0000256" key="5">
    <source>
        <dbReference type="ARBA" id="ARBA00034018"/>
    </source>
</evidence>
<comment type="catalytic activity">
    <reaction evidence="5">
        <text>ATP + H2O + xenobioticSide 1 = ADP + phosphate + xenobioticSide 2.</text>
        <dbReference type="EC" id="7.6.2.2"/>
    </reaction>
</comment>